<sequence>MEDVSESPRQCAEPQRDAGGWLVLEQYAALGDGRSVALVGLDGSIDWWCVPHMDSPPLFDRLLSPRTGGFFAITPTQPYQAKRRYRPGSNVVETEYITATGRARLTESLNSGPAGRLPWAELARRIEGIEGSIAFEIAIDFGTQADTVSPYLMPNDNGCVFHAGHILGMFLHDQQLSVRRKDDMGVRATLDTSPGQRTVVALIAGHDEPLVVPPLSLIDDRIDGSDREWRQWSQSLIYEGPYQSVVVRNALALKLLLSSPSGSIMAAATTSLPERIGGTKNYDYRFAWVRDAGYTIEAFLGIGAQPEAKAAFTWLLRRLAEHGAQVFYTLDGAMGECTRAIDLPGYKQSPPVVGNDARDQLQHGVFGDIFETARCFIDTGNILDGSSAMLLSRLADQCADQWRQPDAGIWELPETRHYTLSKISCWQALSRAIELADGGHLPTTCRQRWARERDRVFEWIETHCWHEARQAYVFYPGSDRLDAGIALAVRFGYPAPERLQSTLDAVQHSLSAGPFHYRYSGAVEEEGCFLACTFWLVEAWVLLGQHQRAQHAYEAALQGLDHGAGIYSEMVDPDTAEYLGNLPQGLTHLAALRAALALGGRAPCR</sequence>
<dbReference type="Proteomes" id="UP000191010">
    <property type="component" value="Chromosome"/>
</dbReference>
<dbReference type="EMBL" id="CP019952">
    <property type="protein sequence ID" value="AQW68912.1"/>
    <property type="molecule type" value="Genomic_DNA"/>
</dbReference>
<feature type="domain" description="Trehalase-like N-terminal" evidence="2">
    <location>
        <begin position="24"/>
        <end position="99"/>
    </location>
</feature>
<feature type="domain" description="GH15-like" evidence="1">
    <location>
        <begin position="240"/>
        <end position="539"/>
    </location>
</feature>
<dbReference type="InterPro" id="IPR011613">
    <property type="entry name" value="GH15-like"/>
</dbReference>
<name>A0AAJ0PGH4_9PSED</name>
<evidence type="ECO:0000313" key="4">
    <source>
        <dbReference type="EMBL" id="KTT19880.1"/>
    </source>
</evidence>
<dbReference type="InterPro" id="IPR045582">
    <property type="entry name" value="Trehalase-like_N"/>
</dbReference>
<keyword evidence="4" id="KW-0378">Hydrolase</keyword>
<dbReference type="PANTHER" id="PTHR31616">
    <property type="entry name" value="TREHALASE"/>
    <property type="match status" value="1"/>
</dbReference>
<keyword evidence="6" id="KW-1185">Reference proteome</keyword>
<organism evidence="4 5">
    <name type="scientific">Pseudomonas parafulva</name>
    <dbReference type="NCBI Taxonomy" id="157782"/>
    <lineage>
        <taxon>Bacteria</taxon>
        <taxon>Pseudomonadati</taxon>
        <taxon>Pseudomonadota</taxon>
        <taxon>Gammaproteobacteria</taxon>
        <taxon>Pseudomonadales</taxon>
        <taxon>Pseudomonadaceae</taxon>
        <taxon>Pseudomonas</taxon>
    </lineage>
</organism>
<dbReference type="InterPro" id="IPR008928">
    <property type="entry name" value="6-hairpin_glycosidase_sf"/>
</dbReference>
<evidence type="ECO:0000313" key="3">
    <source>
        <dbReference type="EMBL" id="AQW68912.1"/>
    </source>
</evidence>
<dbReference type="Pfam" id="PF00723">
    <property type="entry name" value="Glyco_hydro_15"/>
    <property type="match status" value="1"/>
</dbReference>
<reference evidence="4 5" key="1">
    <citation type="journal article" date="2016" name="Front. Microbiol.">
        <title>Genomic Resource of Rice Seed Associated Bacteria.</title>
        <authorList>
            <person name="Midha S."/>
            <person name="Bansal K."/>
            <person name="Sharma S."/>
            <person name="Kumar N."/>
            <person name="Patil P.P."/>
            <person name="Chaudhry V."/>
            <person name="Patil P.B."/>
        </authorList>
    </citation>
    <scope>NUCLEOTIDE SEQUENCE [LARGE SCALE GENOMIC DNA]</scope>
    <source>
        <strain evidence="4 5">NS96</strain>
    </source>
</reference>
<dbReference type="SUPFAM" id="SSF48208">
    <property type="entry name" value="Six-hairpin glycosidases"/>
    <property type="match status" value="1"/>
</dbReference>
<evidence type="ECO:0000313" key="6">
    <source>
        <dbReference type="Proteomes" id="UP000191010"/>
    </source>
</evidence>
<dbReference type="GO" id="GO:0005975">
    <property type="term" value="P:carbohydrate metabolic process"/>
    <property type="evidence" value="ECO:0007669"/>
    <property type="project" value="InterPro"/>
</dbReference>
<dbReference type="InterPro" id="IPR012341">
    <property type="entry name" value="6hp_glycosidase-like_sf"/>
</dbReference>
<dbReference type="GO" id="GO:0004553">
    <property type="term" value="F:hydrolase activity, hydrolyzing O-glycosyl compounds"/>
    <property type="evidence" value="ECO:0007669"/>
    <property type="project" value="TreeGrafter"/>
</dbReference>
<evidence type="ECO:0000259" key="2">
    <source>
        <dbReference type="Pfam" id="PF19291"/>
    </source>
</evidence>
<accession>A0AAJ0PGH4</accession>
<evidence type="ECO:0000259" key="1">
    <source>
        <dbReference type="Pfam" id="PF00723"/>
    </source>
</evidence>
<dbReference type="PANTHER" id="PTHR31616:SF0">
    <property type="entry name" value="GLUCAN 1,4-ALPHA-GLUCOSIDASE"/>
    <property type="match status" value="1"/>
</dbReference>
<dbReference type="AlphaFoldDB" id="A0AAJ0PGH4"/>
<dbReference type="Proteomes" id="UP000071644">
    <property type="component" value="Unassembled WGS sequence"/>
</dbReference>
<dbReference type="Pfam" id="PF19291">
    <property type="entry name" value="TREH_N"/>
    <property type="match status" value="1"/>
</dbReference>
<dbReference type="Gene3D" id="1.50.10.10">
    <property type="match status" value="1"/>
</dbReference>
<evidence type="ECO:0000313" key="5">
    <source>
        <dbReference type="Proteomes" id="UP000071644"/>
    </source>
</evidence>
<proteinExistence type="predicted"/>
<reference evidence="3 6" key="2">
    <citation type="submission" date="2017-02" db="EMBL/GenBank/DDBJ databases">
        <authorList>
            <person name="Guo L."/>
        </authorList>
    </citation>
    <scope>NUCLEOTIDE SEQUENCE [LARGE SCALE GENOMIC DNA]</scope>
    <source>
        <strain evidence="3 6">PRS09-11288</strain>
    </source>
</reference>
<protein>
    <submittedName>
        <fullName evidence="4">Glycosyl hydrolase</fullName>
    </submittedName>
</protein>
<gene>
    <name evidence="3" type="ORF">B2J77_12140</name>
    <name evidence="4" type="ORF">NS96R_01760</name>
</gene>
<dbReference type="EMBL" id="LDSN01000005">
    <property type="protein sequence ID" value="KTT19880.1"/>
    <property type="molecule type" value="Genomic_DNA"/>
</dbReference>